<dbReference type="SMART" id="SM00866">
    <property type="entry name" value="UTRA"/>
    <property type="match status" value="1"/>
</dbReference>
<dbReference type="InterPro" id="IPR011663">
    <property type="entry name" value="UTRA"/>
</dbReference>
<dbReference type="Pfam" id="PF00392">
    <property type="entry name" value="GntR"/>
    <property type="match status" value="1"/>
</dbReference>
<evidence type="ECO:0000256" key="2">
    <source>
        <dbReference type="ARBA" id="ARBA00023125"/>
    </source>
</evidence>
<keyword evidence="7" id="KW-1185">Reference proteome</keyword>
<dbReference type="InterPro" id="IPR050679">
    <property type="entry name" value="Bact_HTH_transcr_reg"/>
</dbReference>
<dbReference type="RefSeq" id="WP_307268156.1">
    <property type="nucleotide sequence ID" value="NZ_JAUSVX010000001.1"/>
</dbReference>
<dbReference type="InterPro" id="IPR028978">
    <property type="entry name" value="Chorismate_lyase_/UTRA_dom_sf"/>
</dbReference>
<dbReference type="PANTHER" id="PTHR44846:SF16">
    <property type="entry name" value="TRANSCRIPTIONAL REGULATOR PHNF-RELATED"/>
    <property type="match status" value="1"/>
</dbReference>
<dbReference type="NCBIfam" id="TIGR02018">
    <property type="entry name" value="his_ut_repres"/>
    <property type="match status" value="1"/>
</dbReference>
<dbReference type="PANTHER" id="PTHR44846">
    <property type="entry name" value="MANNOSYL-D-GLYCERATE TRANSPORT/METABOLISM SYSTEM REPRESSOR MNGR-RELATED"/>
    <property type="match status" value="1"/>
</dbReference>
<dbReference type="SMART" id="SM00345">
    <property type="entry name" value="HTH_GNTR"/>
    <property type="match status" value="1"/>
</dbReference>
<organism evidence="6 7">
    <name type="scientific">Labrys wisconsinensis</name>
    <dbReference type="NCBI Taxonomy" id="425677"/>
    <lineage>
        <taxon>Bacteria</taxon>
        <taxon>Pseudomonadati</taxon>
        <taxon>Pseudomonadota</taxon>
        <taxon>Alphaproteobacteria</taxon>
        <taxon>Hyphomicrobiales</taxon>
        <taxon>Xanthobacteraceae</taxon>
        <taxon>Labrys</taxon>
    </lineage>
</organism>
<evidence type="ECO:0000313" key="6">
    <source>
        <dbReference type="EMBL" id="MDQ0467874.1"/>
    </source>
</evidence>
<dbReference type="InterPro" id="IPR010248">
    <property type="entry name" value="His_ut_repres"/>
</dbReference>
<dbReference type="PROSITE" id="PS50949">
    <property type="entry name" value="HTH_GNTR"/>
    <property type="match status" value="1"/>
</dbReference>
<dbReference type="CDD" id="cd07377">
    <property type="entry name" value="WHTH_GntR"/>
    <property type="match status" value="1"/>
</dbReference>
<dbReference type="Gene3D" id="3.40.1410.10">
    <property type="entry name" value="Chorismate lyase-like"/>
    <property type="match status" value="1"/>
</dbReference>
<proteinExistence type="predicted"/>
<dbReference type="Proteomes" id="UP001242480">
    <property type="component" value="Unassembled WGS sequence"/>
</dbReference>
<dbReference type="Pfam" id="PF07702">
    <property type="entry name" value="UTRA"/>
    <property type="match status" value="1"/>
</dbReference>
<name>A0ABU0J0T4_9HYPH</name>
<dbReference type="SUPFAM" id="SSF46785">
    <property type="entry name" value="Winged helix' DNA-binding domain"/>
    <property type="match status" value="1"/>
</dbReference>
<evidence type="ECO:0000256" key="1">
    <source>
        <dbReference type="ARBA" id="ARBA00023015"/>
    </source>
</evidence>
<dbReference type="EMBL" id="JAUSVX010000001">
    <property type="protein sequence ID" value="MDQ0467874.1"/>
    <property type="molecule type" value="Genomic_DNA"/>
</dbReference>
<gene>
    <name evidence="6" type="ORF">QO011_000869</name>
</gene>
<dbReference type="InterPro" id="IPR036390">
    <property type="entry name" value="WH_DNA-bd_sf"/>
</dbReference>
<keyword evidence="2" id="KW-0238">DNA-binding</keyword>
<evidence type="ECO:0000313" key="7">
    <source>
        <dbReference type="Proteomes" id="UP001242480"/>
    </source>
</evidence>
<feature type="domain" description="HTH gntR-type" evidence="5">
    <location>
        <begin position="8"/>
        <end position="76"/>
    </location>
</feature>
<accession>A0ABU0J0T4</accession>
<dbReference type="InterPro" id="IPR000524">
    <property type="entry name" value="Tscrpt_reg_HTH_GntR"/>
</dbReference>
<dbReference type="InterPro" id="IPR036388">
    <property type="entry name" value="WH-like_DNA-bd_sf"/>
</dbReference>
<keyword evidence="3" id="KW-0804">Transcription</keyword>
<dbReference type="SUPFAM" id="SSF64288">
    <property type="entry name" value="Chorismate lyase-like"/>
    <property type="match status" value="1"/>
</dbReference>
<comment type="caution">
    <text evidence="6">The sequence shown here is derived from an EMBL/GenBank/DDBJ whole genome shotgun (WGS) entry which is preliminary data.</text>
</comment>
<dbReference type="PRINTS" id="PR00035">
    <property type="entry name" value="HTHGNTR"/>
</dbReference>
<evidence type="ECO:0000256" key="4">
    <source>
        <dbReference type="NCBIfam" id="TIGR02018"/>
    </source>
</evidence>
<evidence type="ECO:0000259" key="5">
    <source>
        <dbReference type="PROSITE" id="PS50949"/>
    </source>
</evidence>
<reference evidence="6 7" key="1">
    <citation type="submission" date="2023-07" db="EMBL/GenBank/DDBJ databases">
        <title>Genomic Encyclopedia of Type Strains, Phase IV (KMG-IV): sequencing the most valuable type-strain genomes for metagenomic binning, comparative biology and taxonomic classification.</title>
        <authorList>
            <person name="Goeker M."/>
        </authorList>
    </citation>
    <scope>NUCLEOTIDE SEQUENCE [LARGE SCALE GENOMIC DNA]</scope>
    <source>
        <strain evidence="6 7">DSM 19619</strain>
    </source>
</reference>
<dbReference type="Gene3D" id="1.10.10.10">
    <property type="entry name" value="Winged helix-like DNA-binding domain superfamily/Winged helix DNA-binding domain"/>
    <property type="match status" value="1"/>
</dbReference>
<protein>
    <recommendedName>
        <fullName evidence="4">Histidine utilization repressor</fullName>
    </recommendedName>
</protein>
<evidence type="ECO:0000256" key="3">
    <source>
        <dbReference type="ARBA" id="ARBA00023163"/>
    </source>
</evidence>
<sequence length="241" mass="26688">MTLPNPASPLYERVKGYVLEKIGSGEWPVDHRLPSEHVFVEQFGVSRMTVHRALRELTAAGLIHRVQGVGTFVAPSRRHSALVEVRDIAGEIRARGHQHRAKVFYLEEVPPSPDLVEAFAPRPAGPLFHSLILHLEDDAPAQLEERFVNPDLAPLYLEQDFTATTTYEYLQKVVPMTEVEHVLSATAASQEIAEVLALAPGAPCLTMQRRTWSGAAVATFNSFVYPGARSSLASRYKVGER</sequence>
<keyword evidence="1" id="KW-0805">Transcription regulation</keyword>